<accession>A0A817B0M0</accession>
<dbReference type="Proteomes" id="UP000663842">
    <property type="component" value="Unassembled WGS sequence"/>
</dbReference>
<name>A0A817B0M0_9BILA</name>
<protein>
    <submittedName>
        <fullName evidence="1">Uncharacterized protein</fullName>
    </submittedName>
</protein>
<sequence length="387" mass="43300">YANFIMDIDTYRNLSDGADFPDNIPQVFGVAIEMINAYIEAQPDSGTFNAFEAQSLRIRQYISRLFMLQLRPDMRFLETHIIQPTVIPHIAANHPHPFSICIHLEFVRRIIAVRLLTSYMVVEFAVGGGRNVELLQDLLADIHGPVIQINLNNGSISSRVRNGTEIVSHYIDTVDLLMFIDVAYYEIPAPPPQDQDVVYELNIVENVADPLPILQDISGILNDSRDPDEEAMDDADAWSTIDDDENEPSVLIIEQQVEEPEVITIYDSDDDLCMEESYQEGDTTYLDVGHNDGFVEDPNLDESIINKPSDIIHELPPLLPNACSTPKPPDLKPCGVVDLNDALIEETYDSEATAIFISPIIAESVVEDYEAIDFRPVAASTPVPMEI</sequence>
<evidence type="ECO:0000313" key="2">
    <source>
        <dbReference type="EMBL" id="CAF4306876.1"/>
    </source>
</evidence>
<dbReference type="Proteomes" id="UP000663887">
    <property type="component" value="Unassembled WGS sequence"/>
</dbReference>
<evidence type="ECO:0000313" key="3">
    <source>
        <dbReference type="Proteomes" id="UP000663887"/>
    </source>
</evidence>
<organism evidence="1 3">
    <name type="scientific">Rotaria magnacalcarata</name>
    <dbReference type="NCBI Taxonomy" id="392030"/>
    <lineage>
        <taxon>Eukaryota</taxon>
        <taxon>Metazoa</taxon>
        <taxon>Spiralia</taxon>
        <taxon>Gnathifera</taxon>
        <taxon>Rotifera</taxon>
        <taxon>Eurotatoria</taxon>
        <taxon>Bdelloidea</taxon>
        <taxon>Philodinida</taxon>
        <taxon>Philodinidae</taxon>
        <taxon>Rotaria</taxon>
    </lineage>
</organism>
<comment type="caution">
    <text evidence="1">The sequence shown here is derived from an EMBL/GenBank/DDBJ whole genome shotgun (WGS) entry which is preliminary data.</text>
</comment>
<proteinExistence type="predicted"/>
<dbReference type="EMBL" id="CAJOBF010011514">
    <property type="protein sequence ID" value="CAF4306876.1"/>
    <property type="molecule type" value="Genomic_DNA"/>
</dbReference>
<evidence type="ECO:0000313" key="1">
    <source>
        <dbReference type="EMBL" id="CAF2271440.1"/>
    </source>
</evidence>
<feature type="non-terminal residue" evidence="1">
    <location>
        <position position="1"/>
    </location>
</feature>
<reference evidence="1" key="1">
    <citation type="submission" date="2021-02" db="EMBL/GenBank/DDBJ databases">
        <authorList>
            <person name="Nowell W R."/>
        </authorList>
    </citation>
    <scope>NUCLEOTIDE SEQUENCE</scope>
</reference>
<dbReference type="AlphaFoldDB" id="A0A817B0M0"/>
<dbReference type="EMBL" id="CAJNRG010019314">
    <property type="protein sequence ID" value="CAF2271440.1"/>
    <property type="molecule type" value="Genomic_DNA"/>
</dbReference>
<gene>
    <name evidence="2" type="ORF">UXM345_LOCUS33728</name>
    <name evidence="1" type="ORF">XDN619_LOCUS37138</name>
</gene>